<organism evidence="1 2">
    <name type="scientific">Zhenpiania hominis</name>
    <dbReference type="NCBI Taxonomy" id="2763644"/>
    <lineage>
        <taxon>Bacteria</taxon>
        <taxon>Bacillati</taxon>
        <taxon>Bacillota</taxon>
        <taxon>Clostridia</taxon>
        <taxon>Peptostreptococcales</taxon>
        <taxon>Anaerovoracaceae</taxon>
        <taxon>Zhenpiania</taxon>
    </lineage>
</organism>
<keyword evidence="2" id="KW-1185">Reference proteome</keyword>
<accession>A0A923SQU6</accession>
<dbReference type="Proteomes" id="UP000602647">
    <property type="component" value="Unassembled WGS sequence"/>
</dbReference>
<gene>
    <name evidence="1" type="ORF">H9L42_08595</name>
</gene>
<sequence length="139" mass="15540">MKQKSFKSFMGISAIALSVILIILTLVCFSVLTFVSADSEYKLSQKSALAVKQYYEADADANEALAKIFAIENRKNIQDILTKKGYNVTISENGDQITICVPISNKRELRVKAVWPFSSQVEILEWEVIPTVKGDFEGK</sequence>
<name>A0A923SQU6_9FIRM</name>
<dbReference type="AlphaFoldDB" id="A0A923SQU6"/>
<dbReference type="EMBL" id="JACRYT010000007">
    <property type="protein sequence ID" value="MBC6679885.1"/>
    <property type="molecule type" value="Genomic_DNA"/>
</dbReference>
<dbReference type="RefSeq" id="WP_187302984.1">
    <property type="nucleotide sequence ID" value="NZ_JACRYT010000007.1"/>
</dbReference>
<protein>
    <submittedName>
        <fullName evidence="1">Uncharacterized protein</fullName>
    </submittedName>
</protein>
<reference evidence="1" key="1">
    <citation type="submission" date="2020-08" db="EMBL/GenBank/DDBJ databases">
        <title>Genome public.</title>
        <authorList>
            <person name="Liu C."/>
            <person name="Sun Q."/>
        </authorList>
    </citation>
    <scope>NUCLEOTIDE SEQUENCE</scope>
    <source>
        <strain evidence="1">BX12</strain>
    </source>
</reference>
<comment type="caution">
    <text evidence="1">The sequence shown here is derived from an EMBL/GenBank/DDBJ whole genome shotgun (WGS) entry which is preliminary data.</text>
</comment>
<evidence type="ECO:0000313" key="2">
    <source>
        <dbReference type="Proteomes" id="UP000602647"/>
    </source>
</evidence>
<proteinExistence type="predicted"/>
<evidence type="ECO:0000313" key="1">
    <source>
        <dbReference type="EMBL" id="MBC6679885.1"/>
    </source>
</evidence>